<name>A0A1H6VT18_9GAMM</name>
<protein>
    <submittedName>
        <fullName evidence="1">Uncharacterized protein</fullName>
    </submittedName>
</protein>
<dbReference type="EMBL" id="FNYC01000004">
    <property type="protein sequence ID" value="SEJ03760.1"/>
    <property type="molecule type" value="Genomic_DNA"/>
</dbReference>
<dbReference type="Proteomes" id="UP000199420">
    <property type="component" value="Unassembled WGS sequence"/>
</dbReference>
<organism evidence="1 2">
    <name type="scientific">Frateuria terrea</name>
    <dbReference type="NCBI Taxonomy" id="529704"/>
    <lineage>
        <taxon>Bacteria</taxon>
        <taxon>Pseudomonadati</taxon>
        <taxon>Pseudomonadota</taxon>
        <taxon>Gammaproteobacteria</taxon>
        <taxon>Lysobacterales</taxon>
        <taxon>Rhodanobacteraceae</taxon>
        <taxon>Frateuria</taxon>
    </lineage>
</organism>
<evidence type="ECO:0000313" key="2">
    <source>
        <dbReference type="Proteomes" id="UP000199420"/>
    </source>
</evidence>
<keyword evidence="2" id="KW-1185">Reference proteome</keyword>
<dbReference type="AlphaFoldDB" id="A0A1H6VT18"/>
<dbReference type="RefSeq" id="WP_139202433.1">
    <property type="nucleotide sequence ID" value="NZ_FNYC01000004.1"/>
</dbReference>
<gene>
    <name evidence="1" type="ORF">SAMN04487997_2285</name>
</gene>
<reference evidence="1 2" key="1">
    <citation type="submission" date="2016-10" db="EMBL/GenBank/DDBJ databases">
        <authorList>
            <person name="de Groot N.N."/>
        </authorList>
    </citation>
    <scope>NUCLEOTIDE SEQUENCE [LARGE SCALE GENOMIC DNA]</scope>
    <source>
        <strain evidence="1 2">DSM 26515</strain>
    </source>
</reference>
<proteinExistence type="predicted"/>
<sequence>MSNANSPVTDEALAQLIALANDAMRAPIPGVSLRMFSPNDLDAEPDERAPLPPGVRRIALAIDKPEVYRGPESPGTVRLVFFLYVAGHGPTVQLDSEALLRWAAQVEAAASPAHDAASDLANPATVRTLAKDRVDAREVSQALAGASRAINSVADEVRAAVADPATWLPISPADAVIATVSVHRISQEGRA</sequence>
<dbReference type="STRING" id="529704.SAMN02927913_2945"/>
<accession>A0A1H6VT18</accession>
<evidence type="ECO:0000313" key="1">
    <source>
        <dbReference type="EMBL" id="SEJ03760.1"/>
    </source>
</evidence>